<reference evidence="1" key="1">
    <citation type="journal article" date="2021" name="Front. Microbiol.">
        <title>Comprehensive Comparative Genomics and Phenotyping of Methylobacterium Species.</title>
        <authorList>
            <person name="Alessa O."/>
            <person name="Ogura Y."/>
            <person name="Fujitani Y."/>
            <person name="Takami H."/>
            <person name="Hayashi T."/>
            <person name="Sahin N."/>
            <person name="Tani A."/>
        </authorList>
    </citation>
    <scope>NUCLEOTIDE SEQUENCE</scope>
    <source>
        <strain evidence="1">DSM 23632</strain>
    </source>
</reference>
<evidence type="ECO:0000313" key="2">
    <source>
        <dbReference type="EMBL" id="GJE62532.1"/>
    </source>
</evidence>
<organism evidence="1 3">
    <name type="scientific">Methylobacterium trifolii</name>
    <dbReference type="NCBI Taxonomy" id="1003092"/>
    <lineage>
        <taxon>Bacteria</taxon>
        <taxon>Pseudomonadati</taxon>
        <taxon>Pseudomonadota</taxon>
        <taxon>Alphaproteobacteria</taxon>
        <taxon>Hyphomicrobiales</taxon>
        <taxon>Methylobacteriaceae</taxon>
        <taxon>Methylobacterium</taxon>
    </lineage>
</organism>
<evidence type="ECO:0000313" key="3">
    <source>
        <dbReference type="Proteomes" id="UP001055057"/>
    </source>
</evidence>
<comment type="caution">
    <text evidence="1">The sequence shown here is derived from an EMBL/GenBank/DDBJ whole genome shotgun (WGS) entry which is preliminary data.</text>
</comment>
<dbReference type="Proteomes" id="UP001055057">
    <property type="component" value="Unassembled WGS sequence"/>
</dbReference>
<gene>
    <name evidence="1" type="ORF">MPOCJGCO_4422</name>
    <name evidence="2" type="ORF">MPOCJGCO_4665</name>
</gene>
<reference evidence="1" key="2">
    <citation type="submission" date="2021-08" db="EMBL/GenBank/DDBJ databases">
        <authorList>
            <person name="Tani A."/>
            <person name="Ola A."/>
            <person name="Ogura Y."/>
            <person name="Katsura K."/>
            <person name="Hayashi T."/>
        </authorList>
    </citation>
    <scope>NUCLEOTIDE SEQUENCE</scope>
    <source>
        <strain evidence="1">DSM 23632</strain>
    </source>
</reference>
<sequence length="87" mass="9472">MPADIEPSPITAIMLRRFGASIPLARAAAACRSRATAMPRAAEIEVEECAAPNGSYSLSLRLVKPDSPPPWRSVRMRSRRPVRILCG</sequence>
<protein>
    <submittedName>
        <fullName evidence="1">Uncharacterized protein</fullName>
    </submittedName>
</protein>
<evidence type="ECO:0000313" key="1">
    <source>
        <dbReference type="EMBL" id="GJE62289.1"/>
    </source>
</evidence>
<proteinExistence type="predicted"/>
<name>A0ABQ4U5A0_9HYPH</name>
<accession>A0ABQ4U5A0</accession>
<dbReference type="EMBL" id="BPRB01000339">
    <property type="protein sequence ID" value="GJE62532.1"/>
    <property type="molecule type" value="Genomic_DNA"/>
</dbReference>
<dbReference type="EMBL" id="BPRB01000301">
    <property type="protein sequence ID" value="GJE62289.1"/>
    <property type="molecule type" value="Genomic_DNA"/>
</dbReference>
<keyword evidence="3" id="KW-1185">Reference proteome</keyword>